<name>A0A2T9YQU4_9FUNG</name>
<evidence type="ECO:0000313" key="2">
    <source>
        <dbReference type="Proteomes" id="UP000245609"/>
    </source>
</evidence>
<proteinExistence type="predicted"/>
<dbReference type="AlphaFoldDB" id="A0A2T9YQU4"/>
<dbReference type="Proteomes" id="UP000245609">
    <property type="component" value="Unassembled WGS sequence"/>
</dbReference>
<protein>
    <submittedName>
        <fullName evidence="1">Uncharacterized protein</fullName>
    </submittedName>
</protein>
<comment type="caution">
    <text evidence="1">The sequence shown here is derived from an EMBL/GenBank/DDBJ whole genome shotgun (WGS) entry which is preliminary data.</text>
</comment>
<gene>
    <name evidence="1" type="ORF">BB560_005920</name>
</gene>
<accession>A0A2T9YQU4</accession>
<dbReference type="EMBL" id="MBFS01002618">
    <property type="protein sequence ID" value="PVU94671.1"/>
    <property type="molecule type" value="Genomic_DNA"/>
</dbReference>
<keyword evidence="2" id="KW-1185">Reference proteome</keyword>
<reference evidence="1 2" key="1">
    <citation type="journal article" date="2018" name="MBio">
        <title>Comparative Genomics Reveals the Core Gene Toolbox for the Fungus-Insect Symbiosis.</title>
        <authorList>
            <person name="Wang Y."/>
            <person name="Stata M."/>
            <person name="Wang W."/>
            <person name="Stajich J.E."/>
            <person name="White M.M."/>
            <person name="Moncalvo J.M."/>
        </authorList>
    </citation>
    <scope>NUCLEOTIDE SEQUENCE [LARGE SCALE GENOMIC DNA]</scope>
    <source>
        <strain evidence="1 2">SC-DP-2</strain>
    </source>
</reference>
<sequence length="245" mass="27960">MIPNIDKSTKTFSGLNRNPRYISQWISEMKEDAIKSKINEIEAVYSFKSKMRGIAAQWVRNIEKIIPNSVNWNLNQWLKAMEIRFNPMNSRDSTTSATSTREYHLNSPKVKTIEANKGTGTGKCCQIKIYKEISFDDSKPILSYNKELALLNTSKSDSSLRGIKKPAFVQNLDKDESVLDTIIEAILKKEQIFGQNISQPGQDIARVNNGNDESLVSLKDLDSFIQLFIKNNDQMILLRSFFKVL</sequence>
<evidence type="ECO:0000313" key="1">
    <source>
        <dbReference type="EMBL" id="PVU94671.1"/>
    </source>
</evidence>
<organism evidence="1 2">
    <name type="scientific">Smittium megazygosporum</name>
    <dbReference type="NCBI Taxonomy" id="133381"/>
    <lineage>
        <taxon>Eukaryota</taxon>
        <taxon>Fungi</taxon>
        <taxon>Fungi incertae sedis</taxon>
        <taxon>Zoopagomycota</taxon>
        <taxon>Kickxellomycotina</taxon>
        <taxon>Harpellomycetes</taxon>
        <taxon>Harpellales</taxon>
        <taxon>Legeriomycetaceae</taxon>
        <taxon>Smittium</taxon>
    </lineage>
</organism>